<evidence type="ECO:0000313" key="4">
    <source>
        <dbReference type="EMBL" id="XBH07863.1"/>
    </source>
</evidence>
<dbReference type="Gene3D" id="2.60.40.790">
    <property type="match status" value="1"/>
</dbReference>
<protein>
    <submittedName>
        <fullName evidence="4">Hsp20/alpha crystallin family protein</fullName>
    </submittedName>
</protein>
<evidence type="ECO:0000256" key="1">
    <source>
        <dbReference type="PROSITE-ProRule" id="PRU00285"/>
    </source>
</evidence>
<dbReference type="InterPro" id="IPR031107">
    <property type="entry name" value="Small_HSP"/>
</dbReference>
<organism evidence="4">
    <name type="scientific">Singulisphaera sp. Ch08</name>
    <dbReference type="NCBI Taxonomy" id="3120278"/>
    <lineage>
        <taxon>Bacteria</taxon>
        <taxon>Pseudomonadati</taxon>
        <taxon>Planctomycetota</taxon>
        <taxon>Planctomycetia</taxon>
        <taxon>Isosphaerales</taxon>
        <taxon>Isosphaeraceae</taxon>
        <taxon>Singulisphaera</taxon>
    </lineage>
</organism>
<dbReference type="EMBL" id="CP155447">
    <property type="protein sequence ID" value="XBH07863.1"/>
    <property type="molecule type" value="Genomic_DNA"/>
</dbReference>
<dbReference type="CDD" id="cd06464">
    <property type="entry name" value="ACD_sHsps-like"/>
    <property type="match status" value="1"/>
</dbReference>
<dbReference type="InterPro" id="IPR002068">
    <property type="entry name" value="A-crystallin/Hsp20_dom"/>
</dbReference>
<dbReference type="InterPro" id="IPR008978">
    <property type="entry name" value="HSP20-like_chaperone"/>
</dbReference>
<dbReference type="PANTHER" id="PTHR11527">
    <property type="entry name" value="HEAT-SHOCK PROTEIN 20 FAMILY MEMBER"/>
    <property type="match status" value="1"/>
</dbReference>
<dbReference type="PROSITE" id="PS01031">
    <property type="entry name" value="SHSP"/>
    <property type="match status" value="1"/>
</dbReference>
<name>A0AAU7CS61_9BACT</name>
<evidence type="ECO:0000256" key="2">
    <source>
        <dbReference type="RuleBase" id="RU003616"/>
    </source>
</evidence>
<sequence length="156" mass="17443">MARPIPWRREISAPFHVIQNELNRLMEEYWSPSRLGPSEPAPMDLEPTGWSPAIDLFETADEIVLVAELPGVDPASIDLSVTGNILNLRGVKNPDAPIEGHLPLRERQYGTFHRKIVLSNEVNFDAAQAEARLGVLRVRLPKQDIAKPRTIPVQNA</sequence>
<accession>A0AAU7CS61</accession>
<comment type="similarity">
    <text evidence="1 2">Belongs to the small heat shock protein (HSP20) family.</text>
</comment>
<evidence type="ECO:0000259" key="3">
    <source>
        <dbReference type="PROSITE" id="PS01031"/>
    </source>
</evidence>
<reference evidence="4" key="1">
    <citation type="submission" date="2024-05" db="EMBL/GenBank/DDBJ databases">
        <title>Planctomycetes of the genus Singulisphaera possess chitinolytic capabilities.</title>
        <authorList>
            <person name="Ivanova A."/>
        </authorList>
    </citation>
    <scope>NUCLEOTIDE SEQUENCE</scope>
    <source>
        <strain evidence="4">Ch08T</strain>
    </source>
</reference>
<gene>
    <name evidence="4" type="ORF">V5E97_18075</name>
</gene>
<dbReference type="Pfam" id="PF00011">
    <property type="entry name" value="HSP20"/>
    <property type="match status" value="1"/>
</dbReference>
<feature type="domain" description="SHSP" evidence="3">
    <location>
        <begin position="45"/>
        <end position="156"/>
    </location>
</feature>
<dbReference type="SUPFAM" id="SSF49764">
    <property type="entry name" value="HSP20-like chaperones"/>
    <property type="match status" value="1"/>
</dbReference>
<dbReference type="RefSeq" id="WP_406700699.1">
    <property type="nucleotide sequence ID" value="NZ_CP155447.1"/>
</dbReference>
<dbReference type="AlphaFoldDB" id="A0AAU7CS61"/>
<proteinExistence type="inferred from homology"/>